<dbReference type="InterPro" id="IPR058154">
    <property type="entry name" value="Bxb1_TTP-like"/>
</dbReference>
<reference evidence="1" key="2">
    <citation type="submission" date="2020-09" db="EMBL/GenBank/DDBJ databases">
        <authorList>
            <person name="Sun Q."/>
            <person name="Zhou Y."/>
        </authorList>
    </citation>
    <scope>NUCLEOTIDE SEQUENCE</scope>
    <source>
        <strain evidence="1">CGMCC 4.5737</strain>
    </source>
</reference>
<gene>
    <name evidence="1" type="ORF">GCM10012275_52750</name>
</gene>
<sequence length="224" mass="24530">MPNTALSELQTLQNELIRKALQGSVFTAAESATLPSTLTTWNATDLQVELTPLPSGYTDTGHITKDDGLTWARATDIADVTSWGEITPTRRDITSDVTTLQFTAQETKLRTLELYNNVDLSAVTPTANTGEVAFSQASRPSTRYFRVFAINQDGSGTDAIWVGRLLPRAMVSEIADQQWVDGNEMSYQITLTAEVDSTAGYSVRHFFGGPKWKTLLTDMGFPAV</sequence>
<keyword evidence="2" id="KW-1185">Reference proteome</keyword>
<protein>
    <recommendedName>
        <fullName evidence="3">Major tail protein</fullName>
    </recommendedName>
</protein>
<dbReference type="Pfam" id="PF25681">
    <property type="entry name" value="Phage_TTP_17"/>
    <property type="match status" value="1"/>
</dbReference>
<proteinExistence type="predicted"/>
<organism evidence="1 2">
    <name type="scientific">Longimycelium tulufanense</name>
    <dbReference type="NCBI Taxonomy" id="907463"/>
    <lineage>
        <taxon>Bacteria</taxon>
        <taxon>Bacillati</taxon>
        <taxon>Actinomycetota</taxon>
        <taxon>Actinomycetes</taxon>
        <taxon>Pseudonocardiales</taxon>
        <taxon>Pseudonocardiaceae</taxon>
        <taxon>Longimycelium</taxon>
    </lineage>
</organism>
<evidence type="ECO:0000313" key="1">
    <source>
        <dbReference type="EMBL" id="GGM75510.1"/>
    </source>
</evidence>
<dbReference type="RefSeq" id="WP_189061122.1">
    <property type="nucleotide sequence ID" value="NZ_BMMK01000035.1"/>
</dbReference>
<dbReference type="Proteomes" id="UP000637578">
    <property type="component" value="Unassembled WGS sequence"/>
</dbReference>
<comment type="caution">
    <text evidence="1">The sequence shown here is derived from an EMBL/GenBank/DDBJ whole genome shotgun (WGS) entry which is preliminary data.</text>
</comment>
<evidence type="ECO:0000313" key="2">
    <source>
        <dbReference type="Proteomes" id="UP000637578"/>
    </source>
</evidence>
<evidence type="ECO:0008006" key="3">
    <source>
        <dbReference type="Google" id="ProtNLM"/>
    </source>
</evidence>
<dbReference type="EMBL" id="BMMK01000035">
    <property type="protein sequence ID" value="GGM75510.1"/>
    <property type="molecule type" value="Genomic_DNA"/>
</dbReference>
<dbReference type="AlphaFoldDB" id="A0A8J3CJ90"/>
<name>A0A8J3CJ90_9PSEU</name>
<accession>A0A8J3CJ90</accession>
<reference evidence="1" key="1">
    <citation type="journal article" date="2014" name="Int. J. Syst. Evol. Microbiol.">
        <title>Complete genome sequence of Corynebacterium casei LMG S-19264T (=DSM 44701T), isolated from a smear-ripened cheese.</title>
        <authorList>
            <consortium name="US DOE Joint Genome Institute (JGI-PGF)"/>
            <person name="Walter F."/>
            <person name="Albersmeier A."/>
            <person name="Kalinowski J."/>
            <person name="Ruckert C."/>
        </authorList>
    </citation>
    <scope>NUCLEOTIDE SEQUENCE</scope>
    <source>
        <strain evidence="1">CGMCC 4.5737</strain>
    </source>
</reference>